<dbReference type="InterPro" id="IPR033107">
    <property type="entry name" value="EIF-4B_RRM"/>
</dbReference>
<dbReference type="SMART" id="SM00360">
    <property type="entry name" value="RRM"/>
    <property type="match status" value="1"/>
</dbReference>
<feature type="region of interest" description="Disordered" evidence="3">
    <location>
        <begin position="245"/>
        <end position="275"/>
    </location>
</feature>
<feature type="region of interest" description="Disordered" evidence="3">
    <location>
        <begin position="155"/>
        <end position="188"/>
    </location>
</feature>
<dbReference type="OrthoDB" id="1748655at2759"/>
<proteinExistence type="predicted"/>
<keyword evidence="1 2" id="KW-0694">RNA-binding</keyword>
<gene>
    <name evidence="5" type="primary">106093107</name>
</gene>
<dbReference type="AlphaFoldDB" id="A0A1I8Q356"/>
<dbReference type="Proteomes" id="UP000095300">
    <property type="component" value="Unassembled WGS sequence"/>
</dbReference>
<feature type="compositionally biased region" description="Polar residues" evidence="3">
    <location>
        <begin position="205"/>
        <end position="215"/>
    </location>
</feature>
<dbReference type="EnsemblMetazoa" id="SCAU013476-RA">
    <property type="protein sequence ID" value="SCAU013476-PA"/>
    <property type="gene ID" value="SCAU013476"/>
</dbReference>
<accession>A0A1I8Q356</accession>
<feature type="region of interest" description="Disordered" evidence="3">
    <location>
        <begin position="343"/>
        <end position="416"/>
    </location>
</feature>
<dbReference type="PANTHER" id="PTHR23236">
    <property type="entry name" value="EUKARYOTIC TRANSLATION INITIATION FACTOR 4B/4H"/>
    <property type="match status" value="1"/>
</dbReference>
<name>A0A1I8Q356_STOCA</name>
<dbReference type="KEGG" id="scac:106093107"/>
<organism evidence="5 6">
    <name type="scientific">Stomoxys calcitrans</name>
    <name type="common">Stable fly</name>
    <name type="synonym">Conops calcitrans</name>
    <dbReference type="NCBI Taxonomy" id="35570"/>
    <lineage>
        <taxon>Eukaryota</taxon>
        <taxon>Metazoa</taxon>
        <taxon>Ecdysozoa</taxon>
        <taxon>Arthropoda</taxon>
        <taxon>Hexapoda</taxon>
        <taxon>Insecta</taxon>
        <taxon>Pterygota</taxon>
        <taxon>Neoptera</taxon>
        <taxon>Endopterygota</taxon>
        <taxon>Diptera</taxon>
        <taxon>Brachycera</taxon>
        <taxon>Muscomorpha</taxon>
        <taxon>Muscoidea</taxon>
        <taxon>Muscidae</taxon>
        <taxon>Stomoxys</taxon>
    </lineage>
</organism>
<dbReference type="Gene3D" id="3.30.70.330">
    <property type="match status" value="1"/>
</dbReference>
<dbReference type="InterPro" id="IPR012677">
    <property type="entry name" value="Nucleotide-bd_a/b_plait_sf"/>
</dbReference>
<evidence type="ECO:0000313" key="5">
    <source>
        <dbReference type="EnsemblMetazoa" id="SCAU013476-PA"/>
    </source>
</evidence>
<dbReference type="InterPro" id="IPR035979">
    <property type="entry name" value="RBD_domain_sf"/>
</dbReference>
<dbReference type="CDD" id="cd12402">
    <property type="entry name" value="RRM_eIF4B"/>
    <property type="match status" value="1"/>
</dbReference>
<feature type="compositionally biased region" description="Basic and acidic residues" evidence="3">
    <location>
        <begin position="179"/>
        <end position="188"/>
    </location>
</feature>
<feature type="compositionally biased region" description="Basic and acidic residues" evidence="3">
    <location>
        <begin position="372"/>
        <end position="383"/>
    </location>
</feature>
<feature type="compositionally biased region" description="Polar residues" evidence="3">
    <location>
        <begin position="262"/>
        <end position="274"/>
    </location>
</feature>
<dbReference type="VEuPathDB" id="VectorBase:SCAU013476"/>
<evidence type="ECO:0000256" key="1">
    <source>
        <dbReference type="ARBA" id="ARBA00022884"/>
    </source>
</evidence>
<evidence type="ECO:0000259" key="4">
    <source>
        <dbReference type="PROSITE" id="PS50102"/>
    </source>
</evidence>
<feature type="domain" description="RRM" evidence="4">
    <location>
        <begin position="81"/>
        <end position="158"/>
    </location>
</feature>
<sequence>MASSGKKGKKAKGTVLSLQTFLSNGETPPLGTTQVAKNVRNIDGDDSDDDDKVLTLVCNLPTAPRANRAFDENHVPYKAPFIAYVTNLPFDITEEDVYTFFNNNNIVSVRLPREDGETGRVRGFGYIEFETRDGLIHALGLPDPSIKGRRIRIELSNESDQSSRQRGNRRNYEMPSNSENRESTNWRRDNIKKEVNNIEYDRGDQTYSHGETSWRSRQRPKEMHGKMMMENKDDLLLERPRLNLKPRTLPLPENDKPMNRNEPLSSEKLNTPSKLSGACSEKIFGSAKPVDTTARDLEIEQRIDIRRQETLQKVIDVSIGNIHNENTESVESNWRKSNVKLENQQQDLQKKDYGRDNSMDKRSARYNNSKDSYGELKQKDVSKGKSVRPVPRQSPKQQDTVVVSSNKYSGLDEDSD</sequence>
<dbReference type="PANTHER" id="PTHR23236:SF12">
    <property type="entry name" value="EUKARYOTIC INITIATION FACTOR 4B-RELATED"/>
    <property type="match status" value="1"/>
</dbReference>
<protein>
    <recommendedName>
        <fullName evidence="4">RRM domain-containing protein</fullName>
    </recommendedName>
</protein>
<feature type="region of interest" description="Disordered" evidence="3">
    <location>
        <begin position="202"/>
        <end position="224"/>
    </location>
</feature>
<feature type="compositionally biased region" description="Basic and acidic residues" evidence="3">
    <location>
        <begin position="348"/>
        <end position="363"/>
    </location>
</feature>
<evidence type="ECO:0000256" key="2">
    <source>
        <dbReference type="PROSITE-ProRule" id="PRU00176"/>
    </source>
</evidence>
<dbReference type="STRING" id="35570.A0A1I8Q356"/>
<dbReference type="InterPro" id="IPR000504">
    <property type="entry name" value="RRM_dom"/>
</dbReference>
<evidence type="ECO:0000256" key="3">
    <source>
        <dbReference type="SAM" id="MobiDB-lite"/>
    </source>
</evidence>
<feature type="compositionally biased region" description="Polar residues" evidence="3">
    <location>
        <begin position="156"/>
        <end position="165"/>
    </location>
</feature>
<feature type="compositionally biased region" description="Polar residues" evidence="3">
    <location>
        <begin position="394"/>
        <end position="408"/>
    </location>
</feature>
<dbReference type="SUPFAM" id="SSF54928">
    <property type="entry name" value="RNA-binding domain, RBD"/>
    <property type="match status" value="1"/>
</dbReference>
<dbReference type="PROSITE" id="PS50102">
    <property type="entry name" value="RRM"/>
    <property type="match status" value="1"/>
</dbReference>
<reference evidence="5" key="1">
    <citation type="submission" date="2020-05" db="UniProtKB">
        <authorList>
            <consortium name="EnsemblMetazoa"/>
        </authorList>
    </citation>
    <scope>IDENTIFICATION</scope>
    <source>
        <strain evidence="5">USDA</strain>
    </source>
</reference>
<keyword evidence="6" id="KW-1185">Reference proteome</keyword>
<dbReference type="GO" id="GO:0003723">
    <property type="term" value="F:RNA binding"/>
    <property type="evidence" value="ECO:0007669"/>
    <property type="project" value="UniProtKB-UniRule"/>
</dbReference>
<dbReference type="GO" id="GO:0005634">
    <property type="term" value="C:nucleus"/>
    <property type="evidence" value="ECO:0007669"/>
    <property type="project" value="TreeGrafter"/>
</dbReference>
<evidence type="ECO:0000313" key="6">
    <source>
        <dbReference type="Proteomes" id="UP000095300"/>
    </source>
</evidence>
<dbReference type="Pfam" id="PF00076">
    <property type="entry name" value="RRM_1"/>
    <property type="match status" value="1"/>
</dbReference>